<evidence type="ECO:0000313" key="2">
    <source>
        <dbReference type="Proteomes" id="UP000177263"/>
    </source>
</evidence>
<protein>
    <submittedName>
        <fullName evidence="1">Uncharacterized protein</fullName>
    </submittedName>
</protein>
<reference evidence="1 2" key="1">
    <citation type="journal article" date="2016" name="Nat. Commun.">
        <title>Thousands of microbial genomes shed light on interconnected biogeochemical processes in an aquifer system.</title>
        <authorList>
            <person name="Anantharaman K."/>
            <person name="Brown C.T."/>
            <person name="Hug L.A."/>
            <person name="Sharon I."/>
            <person name="Castelle C.J."/>
            <person name="Probst A.J."/>
            <person name="Thomas B.C."/>
            <person name="Singh A."/>
            <person name="Wilkins M.J."/>
            <person name="Karaoz U."/>
            <person name="Brodie E.L."/>
            <person name="Williams K.H."/>
            <person name="Hubbard S.S."/>
            <person name="Banfield J.F."/>
        </authorList>
    </citation>
    <scope>NUCLEOTIDE SEQUENCE [LARGE SCALE GENOMIC DNA]</scope>
</reference>
<dbReference type="Proteomes" id="UP000177263">
    <property type="component" value="Unassembled WGS sequence"/>
</dbReference>
<accession>A0A1F7YP18</accession>
<gene>
    <name evidence="1" type="ORF">A2801_01080</name>
</gene>
<proteinExistence type="predicted"/>
<dbReference type="AlphaFoldDB" id="A0A1F7YP18"/>
<dbReference type="EMBL" id="MGGM01000022">
    <property type="protein sequence ID" value="OGM28940.1"/>
    <property type="molecule type" value="Genomic_DNA"/>
</dbReference>
<sequence length="387" mass="44092">MKERSPEIGQRFDVDSILLSAYEPELMQEPSPGMIKQARATIFGSIESTDDAFQYTRSLTQKYPELDWRDNKKISVGIACWYELDVERRREIIKNIGVENSAFNDDFRVIKNSLNNLSFVQNEATKKGIQVYKFLKELTVQDVGTANRQLLSDLSFKAACEGKLMAWRFMCLPEVDLDVNTLEWQAVFGTARYDTFTPSLDRDAQFLEGMRNLGIEVKLKIVLDDWEAPYLRSASVFYKLSPEDQVTAIDNLKRLRSSIDQWVSKNSINGVPVQTLYISALVGFKEFVDLIDAQTLEMDPKYIGILSEEMRFVRESSGNVSEYECQGKASRRIAQYAAEGSIIASSDLGSGIYLNSEYPTKQVWKKLTLLAQLPTLFYVADSEVRNI</sequence>
<organism evidence="1 2">
    <name type="scientific">Candidatus Woesebacteria bacterium RIFCSPHIGHO2_01_FULL_41_10</name>
    <dbReference type="NCBI Taxonomy" id="1802500"/>
    <lineage>
        <taxon>Bacteria</taxon>
        <taxon>Candidatus Woeseibacteriota</taxon>
    </lineage>
</organism>
<evidence type="ECO:0000313" key="1">
    <source>
        <dbReference type="EMBL" id="OGM28940.1"/>
    </source>
</evidence>
<name>A0A1F7YP18_9BACT</name>
<comment type="caution">
    <text evidence="1">The sequence shown here is derived from an EMBL/GenBank/DDBJ whole genome shotgun (WGS) entry which is preliminary data.</text>
</comment>